<keyword evidence="5" id="KW-0378">Hydrolase</keyword>
<dbReference type="EMBL" id="JANPWB010000010">
    <property type="protein sequence ID" value="KAJ1144212.1"/>
    <property type="molecule type" value="Genomic_DNA"/>
</dbReference>
<dbReference type="Gene3D" id="3.75.10.10">
    <property type="entry name" value="L-arginine/glycine Amidinotransferase, Chain A"/>
    <property type="match status" value="1"/>
</dbReference>
<protein>
    <recommendedName>
        <fullName evidence="3">protein-arginine deiminase</fullName>
        <ecNumber evidence="3">3.5.3.15</ecNumber>
    </recommendedName>
</protein>
<dbReference type="SUPFAM" id="SSF110083">
    <property type="entry name" value="Peptidylarginine deiminase Pad4, middle domain"/>
    <property type="match status" value="1"/>
</dbReference>
<name>A0AAV7QXQ7_PLEWA</name>
<reference evidence="11" key="1">
    <citation type="journal article" date="2022" name="bioRxiv">
        <title>Sequencing and chromosome-scale assembly of the giantPleurodeles waltlgenome.</title>
        <authorList>
            <person name="Brown T."/>
            <person name="Elewa A."/>
            <person name="Iarovenko S."/>
            <person name="Subramanian E."/>
            <person name="Araus A.J."/>
            <person name="Petzold A."/>
            <person name="Susuki M."/>
            <person name="Suzuki K.-i.T."/>
            <person name="Hayashi T."/>
            <person name="Toyoda A."/>
            <person name="Oliveira C."/>
            <person name="Osipova E."/>
            <person name="Leigh N.D."/>
            <person name="Simon A."/>
            <person name="Yun M.H."/>
        </authorList>
    </citation>
    <scope>NUCLEOTIDE SEQUENCE</scope>
    <source>
        <strain evidence="11">20211129_DDA</strain>
        <tissue evidence="11">Liver</tissue>
    </source>
</reference>
<dbReference type="PANTHER" id="PTHR10837">
    <property type="entry name" value="PEPTIDYLARGININE DEIMINASE"/>
    <property type="match status" value="1"/>
</dbReference>
<dbReference type="FunFam" id="2.60.40.1700:FF:000001">
    <property type="entry name" value="Protein-arginine deiminase type-2"/>
    <property type="match status" value="1"/>
</dbReference>
<dbReference type="PANTHER" id="PTHR10837:SF11">
    <property type="entry name" value="PROTEIN-ARGININE DEIMINASE TYPE-1"/>
    <property type="match status" value="1"/>
</dbReference>
<dbReference type="InterPro" id="IPR004303">
    <property type="entry name" value="PAD"/>
</dbReference>
<dbReference type="SUPFAM" id="SSF49503">
    <property type="entry name" value="Cupredoxins"/>
    <property type="match status" value="1"/>
</dbReference>
<evidence type="ECO:0000256" key="1">
    <source>
        <dbReference type="ARBA" id="ARBA00004496"/>
    </source>
</evidence>
<evidence type="ECO:0000256" key="2">
    <source>
        <dbReference type="ARBA" id="ARBA00008166"/>
    </source>
</evidence>
<evidence type="ECO:0000259" key="10">
    <source>
        <dbReference type="Pfam" id="PF08527"/>
    </source>
</evidence>
<dbReference type="InterPro" id="IPR013732">
    <property type="entry name" value="PAD_N"/>
</dbReference>
<keyword evidence="12" id="KW-1185">Reference proteome</keyword>
<accession>A0AAV7QXQ7</accession>
<sequence>MRPGLSGSWPLNKGAEIMVSTVVPSDHLNDNKVKVSFHKENGKVLMGSARLYLTSVAISLHADTHRDGTVNMKNTDKLSWKWGPYGHGAILLVNCDKDQPNSKDMDNEDEGIFTYKDLEDMSILILKTQGPKAFFKAHQVLLHVSPPDSEKLGVFHQTGTNSSSEFQHVLGREKLFYRVQYNGEHEHVFYVEGLAFPDAGFSGLVSISVTLLEVSEENMPESPVFTEEIVFRIAPWIMTPNTLPPQEVFVCSLPDNHTFVEQVSDLVQRAKCTLRILPEEDSRSDRWIQDEMEFGYTESPQTCFPVVFDSPRNRGLQNFPFKKILGPDFGYVTREPRNSFEVSSLDSFGNLEVSPPVTVREKAYPLGRILIGSITLSNTGRRMTKVVRDFLYAQQVQAPIELYADWLLVGHVDEFMTFVPANDLKGFRLLLASPSACYRLFREKQQLGYGGAVMFQGLKAPQRTIDNILCDEKLRVECHYVQSCINWNRNILKKELGLTEQDIINIPVLFSLELKKARAFFPNMVNMLVLGSHLGIPKPFGPIIDGKCCLEEEVRSLLEPLGLHCTFMDDYLSYHQHDGNVHCGTNVLRRAFSFKWWNMDVPALSRRDTLSAL</sequence>
<evidence type="ECO:0000256" key="3">
    <source>
        <dbReference type="ARBA" id="ARBA00012200"/>
    </source>
</evidence>
<proteinExistence type="inferred from homology"/>
<feature type="domain" description="Protein-arginine deiminase C-terminal" evidence="8">
    <location>
        <begin position="224"/>
        <end position="598"/>
    </location>
</feature>
<dbReference type="AlphaFoldDB" id="A0AAV7QXQ7"/>
<dbReference type="InterPro" id="IPR013733">
    <property type="entry name" value="Prot_Arg_deaminase_cen_dom"/>
</dbReference>
<dbReference type="InterPro" id="IPR036556">
    <property type="entry name" value="PAD_central_sf"/>
</dbReference>
<evidence type="ECO:0000259" key="8">
    <source>
        <dbReference type="Pfam" id="PF03068"/>
    </source>
</evidence>
<dbReference type="GO" id="GO:0004668">
    <property type="term" value="F:protein-arginine deiminase activity"/>
    <property type="evidence" value="ECO:0007669"/>
    <property type="project" value="UniProtKB-EC"/>
</dbReference>
<dbReference type="Proteomes" id="UP001066276">
    <property type="component" value="Chromosome 6"/>
</dbReference>
<keyword evidence="6" id="KW-0106">Calcium</keyword>
<dbReference type="GO" id="GO:0005634">
    <property type="term" value="C:nucleus"/>
    <property type="evidence" value="ECO:0007669"/>
    <property type="project" value="TreeGrafter"/>
</dbReference>
<feature type="domain" description="Protein-arginine deiminase (PAD) N-terminal" evidence="9">
    <location>
        <begin position="8"/>
        <end position="54"/>
    </location>
</feature>
<evidence type="ECO:0000259" key="9">
    <source>
        <dbReference type="Pfam" id="PF08526"/>
    </source>
</evidence>
<keyword evidence="4" id="KW-0963">Cytoplasm</keyword>
<dbReference type="Gene3D" id="2.60.40.1860">
    <property type="entry name" value="Protein-arginine deiminase, N-terminal domain"/>
    <property type="match status" value="1"/>
</dbReference>
<dbReference type="EC" id="3.5.3.15" evidence="3"/>
<comment type="caution">
    <text evidence="11">The sequence shown here is derived from an EMBL/GenBank/DDBJ whole genome shotgun (WGS) entry which is preliminary data.</text>
</comment>
<comment type="similarity">
    <text evidence="2">Belongs to the protein arginine deiminase family.</text>
</comment>
<comment type="subcellular location">
    <subcellularLocation>
        <location evidence="1">Cytoplasm</location>
    </subcellularLocation>
</comment>
<comment type="catalytic activity">
    <reaction evidence="7">
        <text>L-arginyl-[protein] + H2O = L-citrullyl-[protein] + NH4(+)</text>
        <dbReference type="Rhea" id="RHEA:18089"/>
        <dbReference type="Rhea" id="RHEA-COMP:10532"/>
        <dbReference type="Rhea" id="RHEA-COMP:10588"/>
        <dbReference type="ChEBI" id="CHEBI:15377"/>
        <dbReference type="ChEBI" id="CHEBI:28938"/>
        <dbReference type="ChEBI" id="CHEBI:29965"/>
        <dbReference type="ChEBI" id="CHEBI:83397"/>
        <dbReference type="EC" id="3.5.3.15"/>
    </reaction>
</comment>
<evidence type="ECO:0000313" key="12">
    <source>
        <dbReference type="Proteomes" id="UP001066276"/>
    </source>
</evidence>
<dbReference type="InterPro" id="IPR008972">
    <property type="entry name" value="Cupredoxin"/>
</dbReference>
<dbReference type="GO" id="GO:0005737">
    <property type="term" value="C:cytoplasm"/>
    <property type="evidence" value="ECO:0007669"/>
    <property type="project" value="UniProtKB-SubCell"/>
</dbReference>
<dbReference type="InterPro" id="IPR013530">
    <property type="entry name" value="PAD_C"/>
</dbReference>
<evidence type="ECO:0000256" key="7">
    <source>
        <dbReference type="ARBA" id="ARBA00048487"/>
    </source>
</evidence>
<evidence type="ECO:0000256" key="4">
    <source>
        <dbReference type="ARBA" id="ARBA00022490"/>
    </source>
</evidence>
<gene>
    <name evidence="11" type="ORF">NDU88_010514</name>
</gene>
<dbReference type="SUPFAM" id="SSF55909">
    <property type="entry name" value="Pentein"/>
    <property type="match status" value="1"/>
</dbReference>
<dbReference type="Pfam" id="PF08526">
    <property type="entry name" value="PAD_N"/>
    <property type="match status" value="1"/>
</dbReference>
<evidence type="ECO:0000256" key="5">
    <source>
        <dbReference type="ARBA" id="ARBA00022801"/>
    </source>
</evidence>
<dbReference type="GO" id="GO:0005509">
    <property type="term" value="F:calcium ion binding"/>
    <property type="evidence" value="ECO:0007669"/>
    <property type="project" value="InterPro"/>
</dbReference>
<dbReference type="Pfam" id="PF03068">
    <property type="entry name" value="PAD"/>
    <property type="match status" value="1"/>
</dbReference>
<dbReference type="FunFam" id="3.75.10.10:FF:000003">
    <property type="entry name" value="Protein-arginine deiminase type-2"/>
    <property type="match status" value="1"/>
</dbReference>
<organism evidence="11 12">
    <name type="scientific">Pleurodeles waltl</name>
    <name type="common">Iberian ribbed newt</name>
    <dbReference type="NCBI Taxonomy" id="8319"/>
    <lineage>
        <taxon>Eukaryota</taxon>
        <taxon>Metazoa</taxon>
        <taxon>Chordata</taxon>
        <taxon>Craniata</taxon>
        <taxon>Vertebrata</taxon>
        <taxon>Euteleostomi</taxon>
        <taxon>Amphibia</taxon>
        <taxon>Batrachia</taxon>
        <taxon>Caudata</taxon>
        <taxon>Salamandroidea</taxon>
        <taxon>Salamandridae</taxon>
        <taxon>Pleurodelinae</taxon>
        <taxon>Pleurodeles</taxon>
    </lineage>
</organism>
<dbReference type="Gene3D" id="2.60.40.1700">
    <property type="entry name" value="Protein-arginine deiminase, central domain"/>
    <property type="match status" value="1"/>
</dbReference>
<feature type="domain" description="Protein-arginine deiminase (PAD) central" evidence="10">
    <location>
        <begin position="56"/>
        <end position="213"/>
    </location>
</feature>
<dbReference type="Pfam" id="PF08527">
    <property type="entry name" value="PAD_M"/>
    <property type="match status" value="1"/>
</dbReference>
<evidence type="ECO:0000256" key="6">
    <source>
        <dbReference type="ARBA" id="ARBA00022837"/>
    </source>
</evidence>
<evidence type="ECO:0000313" key="11">
    <source>
        <dbReference type="EMBL" id="KAJ1144212.1"/>
    </source>
</evidence>
<dbReference type="InterPro" id="IPR038685">
    <property type="entry name" value="PAD_N_sf"/>
</dbReference>